<organism evidence="7">
    <name type="scientific">Pseudictyota dubia</name>
    <dbReference type="NCBI Taxonomy" id="2749911"/>
    <lineage>
        <taxon>Eukaryota</taxon>
        <taxon>Sar</taxon>
        <taxon>Stramenopiles</taxon>
        <taxon>Ochrophyta</taxon>
        <taxon>Bacillariophyta</taxon>
        <taxon>Mediophyceae</taxon>
        <taxon>Biddulphiophycidae</taxon>
        <taxon>Eupodiscales</taxon>
        <taxon>Odontellaceae</taxon>
        <taxon>Pseudictyota</taxon>
    </lineage>
</organism>
<dbReference type="SUPFAM" id="SSF81321">
    <property type="entry name" value="Family A G protein-coupled receptor-like"/>
    <property type="match status" value="1"/>
</dbReference>
<evidence type="ECO:0000256" key="4">
    <source>
        <dbReference type="ARBA" id="ARBA00023136"/>
    </source>
</evidence>
<dbReference type="CDD" id="cd00637">
    <property type="entry name" value="7tm_classA_rhodopsin-like"/>
    <property type="match status" value="1"/>
</dbReference>
<proteinExistence type="predicted"/>
<feature type="transmembrane region" description="Helical" evidence="6">
    <location>
        <begin position="197"/>
        <end position="219"/>
    </location>
</feature>
<feature type="transmembrane region" description="Helical" evidence="6">
    <location>
        <begin position="20"/>
        <end position="37"/>
    </location>
</feature>
<reference evidence="7" key="1">
    <citation type="submission" date="2021-01" db="EMBL/GenBank/DDBJ databases">
        <authorList>
            <person name="Corre E."/>
            <person name="Pelletier E."/>
            <person name="Niang G."/>
            <person name="Scheremetjew M."/>
            <person name="Finn R."/>
            <person name="Kale V."/>
            <person name="Holt S."/>
            <person name="Cochrane G."/>
            <person name="Meng A."/>
            <person name="Brown T."/>
            <person name="Cohen L."/>
        </authorList>
    </citation>
    <scope>NUCLEOTIDE SEQUENCE</scope>
    <source>
        <strain evidence="7">CCMP147</strain>
    </source>
</reference>
<feature type="region of interest" description="Disordered" evidence="5">
    <location>
        <begin position="391"/>
        <end position="438"/>
    </location>
</feature>
<name>A0A7R9WH98_9STRA</name>
<feature type="transmembrane region" description="Helical" evidence="6">
    <location>
        <begin position="111"/>
        <end position="130"/>
    </location>
</feature>
<dbReference type="GO" id="GO:0004930">
    <property type="term" value="F:G protein-coupled receptor activity"/>
    <property type="evidence" value="ECO:0007669"/>
    <property type="project" value="TreeGrafter"/>
</dbReference>
<keyword evidence="3 6" id="KW-1133">Transmembrane helix</keyword>
<evidence type="ECO:0000256" key="5">
    <source>
        <dbReference type="SAM" id="MobiDB-lite"/>
    </source>
</evidence>
<feature type="transmembrane region" description="Helical" evidence="6">
    <location>
        <begin position="142"/>
        <end position="160"/>
    </location>
</feature>
<dbReference type="PANTHER" id="PTHR23112">
    <property type="entry name" value="G PROTEIN-COUPLED RECEPTOR 157-RELATED"/>
    <property type="match status" value="1"/>
</dbReference>
<feature type="transmembrane region" description="Helical" evidence="6">
    <location>
        <begin position="262"/>
        <end position="283"/>
    </location>
</feature>
<dbReference type="AlphaFoldDB" id="A0A7R9WH98"/>
<evidence type="ECO:0000256" key="3">
    <source>
        <dbReference type="ARBA" id="ARBA00022989"/>
    </source>
</evidence>
<evidence type="ECO:0000256" key="6">
    <source>
        <dbReference type="SAM" id="Phobius"/>
    </source>
</evidence>
<dbReference type="Gene3D" id="1.20.1070.10">
    <property type="entry name" value="Rhodopsin 7-helix transmembrane proteins"/>
    <property type="match status" value="1"/>
</dbReference>
<protein>
    <recommendedName>
        <fullName evidence="8">G-protein coupled receptors family 1 profile domain-containing protein</fullName>
    </recommendedName>
</protein>
<keyword evidence="4 6" id="KW-0472">Membrane</keyword>
<evidence type="ECO:0000313" key="7">
    <source>
        <dbReference type="EMBL" id="CAD8323387.1"/>
    </source>
</evidence>
<feature type="transmembrane region" description="Helical" evidence="6">
    <location>
        <begin position="57"/>
        <end position="80"/>
    </location>
</feature>
<feature type="transmembrane region" description="Helical" evidence="6">
    <location>
        <begin position="303"/>
        <end position="323"/>
    </location>
</feature>
<accession>A0A7R9WH98</accession>
<gene>
    <name evidence="7" type="ORF">TDUB1175_LOCUS21805</name>
</gene>
<evidence type="ECO:0000256" key="1">
    <source>
        <dbReference type="ARBA" id="ARBA00004141"/>
    </source>
</evidence>
<dbReference type="GO" id="GO:0005886">
    <property type="term" value="C:plasma membrane"/>
    <property type="evidence" value="ECO:0007669"/>
    <property type="project" value="TreeGrafter"/>
</dbReference>
<evidence type="ECO:0000256" key="2">
    <source>
        <dbReference type="ARBA" id="ARBA00022692"/>
    </source>
</evidence>
<dbReference type="PANTHER" id="PTHR23112:SF0">
    <property type="entry name" value="TRANSMEMBRANE PROTEIN 116"/>
    <property type="match status" value="1"/>
</dbReference>
<evidence type="ECO:0008006" key="8">
    <source>
        <dbReference type="Google" id="ProtNLM"/>
    </source>
</evidence>
<comment type="subcellular location">
    <subcellularLocation>
        <location evidence="1">Membrane</location>
        <topology evidence="1">Multi-pass membrane protein</topology>
    </subcellularLocation>
</comment>
<dbReference type="EMBL" id="HBED01043380">
    <property type="protein sequence ID" value="CAD8323387.1"/>
    <property type="molecule type" value="Transcribed_RNA"/>
</dbReference>
<feature type="compositionally biased region" description="Low complexity" evidence="5">
    <location>
        <begin position="391"/>
        <end position="402"/>
    </location>
</feature>
<sequence length="457" mass="51152">MSSSLDSCTISASEQLALQIIKRTTGSLSFFGSSFILRHVIGTMRKKKENVDPYQRIMLGLSLFDIITSFFAFVLGSSMVPVETGWLWAAGNQQTCTLQGFWTSLGFLGSFEYQMALSLNLLMLITFGWSQKKFAEKIEKPMHCTILLSSFIYATVPLFYHGYNPSCINGQCTFDVIKDDNGSIIRGSEVLSAGCGLVFYATLLLMLVFCTTAMVWVYASVRRQENRMKKYRFGSNSDSASAREIARDESQNKESKKIRKILLLYTLALYMCLGVPFSVHWAVMIHQTIHGKAYHDHDLNFGSMLFSAFMVPFQGVFNCLVYFMPKALKRQRANPGTWLIAAYLDVLLPSKLFCGKITENGDGEGKSSTFGNFGRSVERFLSTRISRSRTVSLRSRTTTGSSDVEPSRAEPSRNVEGFDAANGFEGGADEMDEVETPGCERKKKTVTYDDEFVENAM</sequence>
<keyword evidence="2 6" id="KW-0812">Transmembrane</keyword>
<dbReference type="GO" id="GO:0007189">
    <property type="term" value="P:adenylate cyclase-activating G protein-coupled receptor signaling pathway"/>
    <property type="evidence" value="ECO:0007669"/>
    <property type="project" value="TreeGrafter"/>
</dbReference>